<dbReference type="EMBL" id="KE345873">
    <property type="protein sequence ID" value="EXC19526.1"/>
    <property type="molecule type" value="Genomic_DNA"/>
</dbReference>
<feature type="region of interest" description="Disordered" evidence="1">
    <location>
        <begin position="1"/>
        <end position="57"/>
    </location>
</feature>
<dbReference type="AlphaFoldDB" id="W9RZS4"/>
<dbReference type="PANTHER" id="PTHR37722">
    <property type="entry name" value="OS01G0167700 PROTEIN"/>
    <property type="match status" value="1"/>
</dbReference>
<reference evidence="3" key="1">
    <citation type="submission" date="2013-01" db="EMBL/GenBank/DDBJ databases">
        <title>Draft Genome Sequence of a Mulberry Tree, Morus notabilis C.K. Schneid.</title>
        <authorList>
            <person name="He N."/>
            <person name="Zhao S."/>
        </authorList>
    </citation>
    <scope>NUCLEOTIDE SEQUENCE</scope>
</reference>
<dbReference type="eggNOG" id="ENOG502R9A3">
    <property type="taxonomic scope" value="Eukaryota"/>
</dbReference>
<evidence type="ECO:0000313" key="3">
    <source>
        <dbReference type="Proteomes" id="UP000030645"/>
    </source>
</evidence>
<sequence length="214" mass="23753">MISLDYMGKPQSRKSMQKRQKQYFEQRKRQQQYQQQTVRLASSDDGMDTSAPHNKEHRSLDVISLLTLSTIAQECKSACPGSRKDAGVNASKMEFDITNHSPIILDTVVPANFVEFKETRTPSGFQVNTASQNKIASSVPDSHKNAVSGVNSKPDQWNTTAEQPLSVLDLLYDDGLSNNKEENIVHEAHVAFSVEGLGKVGTETPVHSPEQPNR</sequence>
<dbReference type="PANTHER" id="PTHR37722:SF2">
    <property type="entry name" value="OS01G0167700 PROTEIN"/>
    <property type="match status" value="1"/>
</dbReference>
<name>W9RZS4_9ROSA</name>
<proteinExistence type="predicted"/>
<accession>W9RZS4</accession>
<feature type="region of interest" description="Disordered" evidence="1">
    <location>
        <begin position="136"/>
        <end position="158"/>
    </location>
</feature>
<dbReference type="STRING" id="981085.W9RZS4"/>
<gene>
    <name evidence="2" type="ORF">L484_010655</name>
</gene>
<evidence type="ECO:0000313" key="2">
    <source>
        <dbReference type="EMBL" id="EXC19526.1"/>
    </source>
</evidence>
<dbReference type="Proteomes" id="UP000030645">
    <property type="component" value="Unassembled WGS sequence"/>
</dbReference>
<keyword evidence="3" id="KW-1185">Reference proteome</keyword>
<feature type="compositionally biased region" description="Basic residues" evidence="1">
    <location>
        <begin position="11"/>
        <end position="21"/>
    </location>
</feature>
<feature type="compositionally biased region" description="Polar residues" evidence="1">
    <location>
        <begin position="148"/>
        <end position="158"/>
    </location>
</feature>
<organism evidence="2 3">
    <name type="scientific">Morus notabilis</name>
    <dbReference type="NCBI Taxonomy" id="981085"/>
    <lineage>
        <taxon>Eukaryota</taxon>
        <taxon>Viridiplantae</taxon>
        <taxon>Streptophyta</taxon>
        <taxon>Embryophyta</taxon>
        <taxon>Tracheophyta</taxon>
        <taxon>Spermatophyta</taxon>
        <taxon>Magnoliopsida</taxon>
        <taxon>eudicotyledons</taxon>
        <taxon>Gunneridae</taxon>
        <taxon>Pentapetalae</taxon>
        <taxon>rosids</taxon>
        <taxon>fabids</taxon>
        <taxon>Rosales</taxon>
        <taxon>Moraceae</taxon>
        <taxon>Moreae</taxon>
        <taxon>Morus</taxon>
    </lineage>
</organism>
<evidence type="ECO:0000256" key="1">
    <source>
        <dbReference type="SAM" id="MobiDB-lite"/>
    </source>
</evidence>
<protein>
    <submittedName>
        <fullName evidence="2">Uncharacterized protein</fullName>
    </submittedName>
</protein>